<dbReference type="InterPro" id="IPR013766">
    <property type="entry name" value="Thioredoxin_domain"/>
</dbReference>
<dbReference type="PANTHER" id="PTHR42852:SF17">
    <property type="entry name" value="THIOREDOXIN-LIKE PROTEIN HI_1115"/>
    <property type="match status" value="1"/>
</dbReference>
<dbReference type="OrthoDB" id="25753at2"/>
<dbReference type="InterPro" id="IPR000866">
    <property type="entry name" value="AhpC/TSA"/>
</dbReference>
<accession>A0A1E5H375</accession>
<dbReference type="RefSeq" id="WP_069633739.1">
    <property type="nucleotide sequence ID" value="NZ_JXKZ01000001.1"/>
</dbReference>
<reference evidence="4" key="1">
    <citation type="submission" date="2016-09" db="EMBL/GenBank/DDBJ databases">
        <authorList>
            <person name="Gulvik C.A."/>
        </authorList>
    </citation>
    <scope>NUCLEOTIDE SEQUENCE [LARGE SCALE GENOMIC DNA]</scope>
    <source>
        <strain evidence="4">LMG 26306</strain>
    </source>
</reference>
<dbReference type="SUPFAM" id="SSF52833">
    <property type="entry name" value="Thioredoxin-like"/>
    <property type="match status" value="1"/>
</dbReference>
<sequence>MKKKSIFLLLSLIALLSASFFMYTKLKSNTDINMSVEPDSQDMPINKITEDAFNISFQDAEGKELKLSEFKGKPIVLNFWASWCPPCRQEMPMFQKAFDSDTNVQYLLINQTDGYRETKQKAQEFMTNEKLTMPLYIDETGDSMMKYGLNALPMTVFIDADGVIQGKSLGALNESSFKNYLERIK</sequence>
<dbReference type="EMBL" id="MIKB01000001">
    <property type="protein sequence ID" value="OEG19399.1"/>
    <property type="molecule type" value="Genomic_DNA"/>
</dbReference>
<protein>
    <recommendedName>
        <fullName evidence="2">Thioredoxin domain-containing protein</fullName>
    </recommendedName>
</protein>
<name>A0A1E5H375_9ENTE</name>
<dbReference type="PANTHER" id="PTHR42852">
    <property type="entry name" value="THIOL:DISULFIDE INTERCHANGE PROTEIN DSBE"/>
    <property type="match status" value="1"/>
</dbReference>
<dbReference type="InterPro" id="IPR036249">
    <property type="entry name" value="Thioredoxin-like_sf"/>
</dbReference>
<dbReference type="Proteomes" id="UP000094764">
    <property type="component" value="Unassembled WGS sequence"/>
</dbReference>
<evidence type="ECO:0000259" key="2">
    <source>
        <dbReference type="PROSITE" id="PS51352"/>
    </source>
</evidence>
<dbReference type="GO" id="GO:0016209">
    <property type="term" value="F:antioxidant activity"/>
    <property type="evidence" value="ECO:0007669"/>
    <property type="project" value="InterPro"/>
</dbReference>
<keyword evidence="4" id="KW-1185">Reference proteome</keyword>
<dbReference type="PROSITE" id="PS51352">
    <property type="entry name" value="THIOREDOXIN_2"/>
    <property type="match status" value="1"/>
</dbReference>
<dbReference type="GO" id="GO:0016491">
    <property type="term" value="F:oxidoreductase activity"/>
    <property type="evidence" value="ECO:0007669"/>
    <property type="project" value="InterPro"/>
</dbReference>
<dbReference type="InterPro" id="IPR050553">
    <property type="entry name" value="Thioredoxin_ResA/DsbE_sf"/>
</dbReference>
<organism evidence="3 4">
    <name type="scientific">Enterococcus quebecensis</name>
    <dbReference type="NCBI Taxonomy" id="903983"/>
    <lineage>
        <taxon>Bacteria</taxon>
        <taxon>Bacillati</taxon>
        <taxon>Bacillota</taxon>
        <taxon>Bacilli</taxon>
        <taxon>Lactobacillales</taxon>
        <taxon>Enterococcaceae</taxon>
        <taxon>Enterococcus</taxon>
    </lineage>
</organism>
<evidence type="ECO:0000313" key="4">
    <source>
        <dbReference type="Proteomes" id="UP000094764"/>
    </source>
</evidence>
<dbReference type="CDD" id="cd02966">
    <property type="entry name" value="TlpA_like_family"/>
    <property type="match status" value="1"/>
</dbReference>
<dbReference type="STRING" id="903983.BCR23_01550"/>
<gene>
    <name evidence="3" type="ORF">BCR23_01550</name>
</gene>
<proteinExistence type="predicted"/>
<evidence type="ECO:0000256" key="1">
    <source>
        <dbReference type="ARBA" id="ARBA00023157"/>
    </source>
</evidence>
<feature type="domain" description="Thioredoxin" evidence="2">
    <location>
        <begin position="46"/>
        <end position="185"/>
    </location>
</feature>
<dbReference type="InterPro" id="IPR017937">
    <property type="entry name" value="Thioredoxin_CS"/>
</dbReference>
<dbReference type="AlphaFoldDB" id="A0A1E5H375"/>
<dbReference type="Pfam" id="PF00578">
    <property type="entry name" value="AhpC-TSA"/>
    <property type="match status" value="1"/>
</dbReference>
<evidence type="ECO:0000313" key="3">
    <source>
        <dbReference type="EMBL" id="OEG19399.1"/>
    </source>
</evidence>
<dbReference type="Gene3D" id="3.40.30.10">
    <property type="entry name" value="Glutaredoxin"/>
    <property type="match status" value="1"/>
</dbReference>
<dbReference type="PROSITE" id="PS00194">
    <property type="entry name" value="THIOREDOXIN_1"/>
    <property type="match status" value="1"/>
</dbReference>
<keyword evidence="1" id="KW-1015">Disulfide bond</keyword>
<comment type="caution">
    <text evidence="3">The sequence shown here is derived from an EMBL/GenBank/DDBJ whole genome shotgun (WGS) entry which is preliminary data.</text>
</comment>